<dbReference type="Proteomes" id="UP000295106">
    <property type="component" value="Unassembled WGS sequence"/>
</dbReference>
<dbReference type="PANTHER" id="PTHR14119:SF3">
    <property type="entry name" value="ISOCHORISMATASE DOMAIN-CONTAINING PROTEIN 2"/>
    <property type="match status" value="1"/>
</dbReference>
<reference evidence="2 3" key="1">
    <citation type="submission" date="2019-03" db="EMBL/GenBank/DDBJ databases">
        <title>Genomic Encyclopedia of Type Strains, Phase IV (KMG-IV): sequencing the most valuable type-strain genomes for metagenomic binning, comparative biology and taxonomic classification.</title>
        <authorList>
            <person name="Goeker M."/>
        </authorList>
    </citation>
    <scope>NUCLEOTIDE SEQUENCE [LARGE SCALE GENOMIC DNA]</scope>
    <source>
        <strain evidence="2 3">DSM 1709</strain>
    </source>
</reference>
<evidence type="ECO:0000313" key="2">
    <source>
        <dbReference type="EMBL" id="TCO96918.1"/>
    </source>
</evidence>
<dbReference type="Gene3D" id="3.40.50.850">
    <property type="entry name" value="Isochorismatase-like"/>
    <property type="match status" value="1"/>
</dbReference>
<evidence type="ECO:0000313" key="3">
    <source>
        <dbReference type="Proteomes" id="UP000295106"/>
    </source>
</evidence>
<dbReference type="PANTHER" id="PTHR14119">
    <property type="entry name" value="HYDROLASE"/>
    <property type="match status" value="1"/>
</dbReference>
<dbReference type="SUPFAM" id="SSF52499">
    <property type="entry name" value="Isochorismatase-like hydrolases"/>
    <property type="match status" value="1"/>
</dbReference>
<dbReference type="AlphaFoldDB" id="A0A4R2LRF4"/>
<dbReference type="InterPro" id="IPR000868">
    <property type="entry name" value="Isochorismatase-like_dom"/>
</dbReference>
<feature type="domain" description="Isochorismatase-like" evidence="1">
    <location>
        <begin position="9"/>
        <end position="157"/>
    </location>
</feature>
<comment type="caution">
    <text evidence="2">The sequence shown here is derived from an EMBL/GenBank/DDBJ whole genome shotgun (WGS) entry which is preliminary data.</text>
</comment>
<gene>
    <name evidence="2" type="ORF">EV684_12514</name>
</gene>
<dbReference type="EMBL" id="SLXD01000025">
    <property type="protein sequence ID" value="TCO96918.1"/>
    <property type="molecule type" value="Genomic_DNA"/>
</dbReference>
<protein>
    <submittedName>
        <fullName evidence="2">Nicotinamidase-related amidase</fullName>
    </submittedName>
</protein>
<dbReference type="RefSeq" id="WP_165908584.1">
    <property type="nucleotide sequence ID" value="NZ_CP181386.1"/>
</dbReference>
<dbReference type="InterPro" id="IPR050993">
    <property type="entry name" value="Isochorismatase_domain"/>
</dbReference>
<dbReference type="InterPro" id="IPR036380">
    <property type="entry name" value="Isochorismatase-like_sf"/>
</dbReference>
<organism evidence="2 3">
    <name type="scientific">Rubrivivax gelatinosus</name>
    <name type="common">Rhodocyclus gelatinosus</name>
    <name type="synonym">Rhodopseudomonas gelatinosa</name>
    <dbReference type="NCBI Taxonomy" id="28068"/>
    <lineage>
        <taxon>Bacteria</taxon>
        <taxon>Pseudomonadati</taxon>
        <taxon>Pseudomonadota</taxon>
        <taxon>Betaproteobacteria</taxon>
        <taxon>Burkholderiales</taxon>
        <taxon>Sphaerotilaceae</taxon>
        <taxon>Rubrivivax</taxon>
    </lineage>
</organism>
<dbReference type="Pfam" id="PF00857">
    <property type="entry name" value="Isochorismatase"/>
    <property type="match status" value="1"/>
</dbReference>
<accession>A0A4R2LRF4</accession>
<proteinExistence type="predicted"/>
<name>A0A4R2LRF4_RUBGE</name>
<dbReference type="GeneID" id="99684008"/>
<evidence type="ECO:0000259" key="1">
    <source>
        <dbReference type="Pfam" id="PF00857"/>
    </source>
</evidence>
<sequence length="186" mass="20138">MNAMQRTRSALVLVDYQARLMPVIHGHRLVLAWALRLGAIARELGVPVLGTEQNPQKLGPNDEGIRACCGTTLAKTHFDACADGLADTLRALPRPVGEVVVAGCEAHVCLLQTALGLLRSGFEVRVVEPACGSRSPEDKALAMARLRQAGAQIVSVEMVAFEWLHDCRDPAFRRVLPLLKERVDAG</sequence>